<dbReference type="Pfam" id="PF00107">
    <property type="entry name" value="ADH_zinc_N"/>
    <property type="match status" value="1"/>
</dbReference>
<dbReference type="AlphaFoldDB" id="A0AAD7ABU3"/>
<dbReference type="PANTHER" id="PTHR45348">
    <property type="entry name" value="HYPOTHETICAL OXIDOREDUCTASE (EUROFUNG)"/>
    <property type="match status" value="1"/>
</dbReference>
<dbReference type="Pfam" id="PF08240">
    <property type="entry name" value="ADH_N"/>
    <property type="match status" value="1"/>
</dbReference>
<proteinExistence type="predicted"/>
<gene>
    <name evidence="2" type="ORF">DFH08DRAFT_45200</name>
</gene>
<feature type="domain" description="Enoyl reductase (ER)" evidence="1">
    <location>
        <begin position="13"/>
        <end position="340"/>
    </location>
</feature>
<name>A0AAD7ABU3_9AGAR</name>
<protein>
    <submittedName>
        <fullName evidence="2">Chaperonin 10-like protein</fullName>
    </submittedName>
</protein>
<dbReference type="InterPro" id="IPR020843">
    <property type="entry name" value="ER"/>
</dbReference>
<dbReference type="SUPFAM" id="SSF50129">
    <property type="entry name" value="GroES-like"/>
    <property type="match status" value="1"/>
</dbReference>
<dbReference type="Proteomes" id="UP001218218">
    <property type="component" value="Unassembled WGS sequence"/>
</dbReference>
<dbReference type="SMART" id="SM00829">
    <property type="entry name" value="PKS_ER"/>
    <property type="match status" value="1"/>
</dbReference>
<dbReference type="EMBL" id="JARIHO010000010">
    <property type="protein sequence ID" value="KAJ7354453.1"/>
    <property type="molecule type" value="Genomic_DNA"/>
</dbReference>
<dbReference type="InterPro" id="IPR011032">
    <property type="entry name" value="GroES-like_sf"/>
</dbReference>
<organism evidence="2 3">
    <name type="scientific">Mycena albidolilacea</name>
    <dbReference type="NCBI Taxonomy" id="1033008"/>
    <lineage>
        <taxon>Eukaryota</taxon>
        <taxon>Fungi</taxon>
        <taxon>Dikarya</taxon>
        <taxon>Basidiomycota</taxon>
        <taxon>Agaricomycotina</taxon>
        <taxon>Agaricomycetes</taxon>
        <taxon>Agaricomycetidae</taxon>
        <taxon>Agaricales</taxon>
        <taxon>Marasmiineae</taxon>
        <taxon>Mycenaceae</taxon>
        <taxon>Mycena</taxon>
    </lineage>
</organism>
<dbReference type="InterPro" id="IPR047122">
    <property type="entry name" value="Trans-enoyl_RdTase-like"/>
</dbReference>
<dbReference type="GO" id="GO:0016651">
    <property type="term" value="F:oxidoreductase activity, acting on NAD(P)H"/>
    <property type="evidence" value="ECO:0007669"/>
    <property type="project" value="InterPro"/>
</dbReference>
<evidence type="ECO:0000313" key="3">
    <source>
        <dbReference type="Proteomes" id="UP001218218"/>
    </source>
</evidence>
<sequence length="350" mass="36995">MLPTTMKALVTVGDGSFQLKEVVVPGPGADQILVKVVAAAQNPTDWKTLLLHTQSGNILGCDFAGTIVQIGTDVPAGLRKLGERVAGVVHGGIGPNGAYAEYVVADAALVIALPDDMTFENAAQLGVAGLTTCQCLYQCLRLPTPLAPAPVPDDILIWSGTSATGQYAVQFAKVAGLRVISTASPGNIDFVKSLGADEVFDYVDSKTPKRIAAAAGGTLKYAVDCISEGMTPNQVSVSLGKDGGTIATLLPYKSRRKGVDTVFILAYSALGKAVEFPFPFPQNSEHHENAKMYCKLISEVLSKHTIKHVPVRLYPNGLASVELGFEDMKAGKVHAEKITYRISDTPGLRE</sequence>
<keyword evidence="3" id="KW-1185">Reference proteome</keyword>
<evidence type="ECO:0000313" key="2">
    <source>
        <dbReference type="EMBL" id="KAJ7354453.1"/>
    </source>
</evidence>
<accession>A0AAD7ABU3</accession>
<dbReference type="InterPro" id="IPR013149">
    <property type="entry name" value="ADH-like_C"/>
</dbReference>
<evidence type="ECO:0000259" key="1">
    <source>
        <dbReference type="SMART" id="SM00829"/>
    </source>
</evidence>
<comment type="caution">
    <text evidence="2">The sequence shown here is derived from an EMBL/GenBank/DDBJ whole genome shotgun (WGS) entry which is preliminary data.</text>
</comment>
<dbReference type="PANTHER" id="PTHR45348:SF2">
    <property type="entry name" value="ZINC-TYPE ALCOHOL DEHYDROGENASE-LIKE PROTEIN C2E1P3.01"/>
    <property type="match status" value="1"/>
</dbReference>
<dbReference type="InterPro" id="IPR036291">
    <property type="entry name" value="NAD(P)-bd_dom_sf"/>
</dbReference>
<dbReference type="SUPFAM" id="SSF51735">
    <property type="entry name" value="NAD(P)-binding Rossmann-fold domains"/>
    <property type="match status" value="1"/>
</dbReference>
<dbReference type="Gene3D" id="3.90.180.10">
    <property type="entry name" value="Medium-chain alcohol dehydrogenases, catalytic domain"/>
    <property type="match status" value="1"/>
</dbReference>
<dbReference type="Gene3D" id="3.40.50.720">
    <property type="entry name" value="NAD(P)-binding Rossmann-like Domain"/>
    <property type="match status" value="1"/>
</dbReference>
<reference evidence="2" key="1">
    <citation type="submission" date="2023-03" db="EMBL/GenBank/DDBJ databases">
        <title>Massive genome expansion in bonnet fungi (Mycena s.s.) driven by repeated elements and novel gene families across ecological guilds.</title>
        <authorList>
            <consortium name="Lawrence Berkeley National Laboratory"/>
            <person name="Harder C.B."/>
            <person name="Miyauchi S."/>
            <person name="Viragh M."/>
            <person name="Kuo A."/>
            <person name="Thoen E."/>
            <person name="Andreopoulos B."/>
            <person name="Lu D."/>
            <person name="Skrede I."/>
            <person name="Drula E."/>
            <person name="Henrissat B."/>
            <person name="Morin E."/>
            <person name="Kohler A."/>
            <person name="Barry K."/>
            <person name="LaButti K."/>
            <person name="Morin E."/>
            <person name="Salamov A."/>
            <person name="Lipzen A."/>
            <person name="Mereny Z."/>
            <person name="Hegedus B."/>
            <person name="Baldrian P."/>
            <person name="Stursova M."/>
            <person name="Weitz H."/>
            <person name="Taylor A."/>
            <person name="Grigoriev I.V."/>
            <person name="Nagy L.G."/>
            <person name="Martin F."/>
            <person name="Kauserud H."/>
        </authorList>
    </citation>
    <scope>NUCLEOTIDE SEQUENCE</scope>
    <source>
        <strain evidence="2">CBHHK002</strain>
    </source>
</reference>
<dbReference type="CDD" id="cd08249">
    <property type="entry name" value="enoyl_reductase_like"/>
    <property type="match status" value="1"/>
</dbReference>
<dbReference type="InterPro" id="IPR013154">
    <property type="entry name" value="ADH-like_N"/>
</dbReference>